<organism evidence="2 3">
    <name type="scientific">Castilleja foliolosa</name>
    <dbReference type="NCBI Taxonomy" id="1961234"/>
    <lineage>
        <taxon>Eukaryota</taxon>
        <taxon>Viridiplantae</taxon>
        <taxon>Streptophyta</taxon>
        <taxon>Embryophyta</taxon>
        <taxon>Tracheophyta</taxon>
        <taxon>Spermatophyta</taxon>
        <taxon>Magnoliopsida</taxon>
        <taxon>eudicotyledons</taxon>
        <taxon>Gunneridae</taxon>
        <taxon>Pentapetalae</taxon>
        <taxon>asterids</taxon>
        <taxon>lamiids</taxon>
        <taxon>Lamiales</taxon>
        <taxon>Orobanchaceae</taxon>
        <taxon>Pedicularideae</taxon>
        <taxon>Castillejinae</taxon>
        <taxon>Castilleja</taxon>
    </lineage>
</organism>
<dbReference type="Pfam" id="PF13456">
    <property type="entry name" value="RVT_3"/>
    <property type="match status" value="1"/>
</dbReference>
<dbReference type="PANTHER" id="PTHR47074:SF11">
    <property type="entry name" value="REVERSE TRANSCRIPTASE-LIKE PROTEIN"/>
    <property type="match status" value="1"/>
</dbReference>
<proteinExistence type="predicted"/>
<accession>A0ABD3E720</accession>
<sequence length="189" mass="20865">MPCPPPSLQKLLVSKWIPLSGSFGGGKMIEDMVVLVSRKCRDHWLALAQTNQGGALMAKNWSPPPENWIKVSVDAAFSNGTSISALVFKDSSGSITFAAAYKHQCLDPLAAESLAILEACKELEKQDIFLAIIESDCLNDITFINVTSQNGSWTAAPLIEKIRRYKLIRQKATLKVLELFDFARARNRV</sequence>
<comment type="caution">
    <text evidence="2">The sequence shown here is derived from an EMBL/GenBank/DDBJ whole genome shotgun (WGS) entry which is preliminary data.</text>
</comment>
<protein>
    <recommendedName>
        <fullName evidence="1">RNase H type-1 domain-containing protein</fullName>
    </recommendedName>
</protein>
<evidence type="ECO:0000313" key="2">
    <source>
        <dbReference type="EMBL" id="KAL3648889.1"/>
    </source>
</evidence>
<name>A0ABD3E720_9LAMI</name>
<dbReference type="PANTHER" id="PTHR47074">
    <property type="entry name" value="BNAC02G40300D PROTEIN"/>
    <property type="match status" value="1"/>
</dbReference>
<dbReference type="InterPro" id="IPR052929">
    <property type="entry name" value="RNase_H-like_EbsB-rel"/>
</dbReference>
<feature type="domain" description="RNase H type-1" evidence="1">
    <location>
        <begin position="73"/>
        <end position="164"/>
    </location>
</feature>
<dbReference type="InterPro" id="IPR002156">
    <property type="entry name" value="RNaseH_domain"/>
</dbReference>
<evidence type="ECO:0000313" key="3">
    <source>
        <dbReference type="Proteomes" id="UP001632038"/>
    </source>
</evidence>
<reference evidence="3" key="1">
    <citation type="journal article" date="2024" name="IScience">
        <title>Strigolactones Initiate the Formation of Haustorium-like Structures in Castilleja.</title>
        <authorList>
            <person name="Buerger M."/>
            <person name="Peterson D."/>
            <person name="Chory J."/>
        </authorList>
    </citation>
    <scope>NUCLEOTIDE SEQUENCE [LARGE SCALE GENOMIC DNA]</scope>
</reference>
<dbReference type="AlphaFoldDB" id="A0ABD3E720"/>
<gene>
    <name evidence="2" type="ORF">CASFOL_005292</name>
</gene>
<dbReference type="EMBL" id="JAVIJP010000007">
    <property type="protein sequence ID" value="KAL3648889.1"/>
    <property type="molecule type" value="Genomic_DNA"/>
</dbReference>
<dbReference type="Proteomes" id="UP001632038">
    <property type="component" value="Unassembled WGS sequence"/>
</dbReference>
<evidence type="ECO:0000259" key="1">
    <source>
        <dbReference type="Pfam" id="PF13456"/>
    </source>
</evidence>
<keyword evidence="3" id="KW-1185">Reference proteome</keyword>